<evidence type="ECO:0000259" key="6">
    <source>
        <dbReference type="PROSITE" id="PS51544"/>
    </source>
</evidence>
<feature type="region of interest" description="Disordered" evidence="4">
    <location>
        <begin position="262"/>
        <end position="282"/>
    </location>
</feature>
<dbReference type="InterPro" id="IPR001263">
    <property type="entry name" value="PI3K_accessory_dom"/>
</dbReference>
<protein>
    <submittedName>
        <fullName evidence="9">Phosphatidylinositol-4,5-bisphosphate 3-kinase catalytic subunit alpha</fullName>
    </submittedName>
</protein>
<organism evidence="9 10">
    <name type="scientific">Takifugu rubripes</name>
    <name type="common">Japanese pufferfish</name>
    <name type="synonym">Fugu rubripes</name>
    <dbReference type="NCBI Taxonomy" id="31033"/>
    <lineage>
        <taxon>Eukaryota</taxon>
        <taxon>Metazoa</taxon>
        <taxon>Chordata</taxon>
        <taxon>Craniata</taxon>
        <taxon>Vertebrata</taxon>
        <taxon>Euteleostomi</taxon>
        <taxon>Actinopterygii</taxon>
        <taxon>Neopterygii</taxon>
        <taxon>Teleostei</taxon>
        <taxon>Neoteleostei</taxon>
        <taxon>Acanthomorphata</taxon>
        <taxon>Eupercaria</taxon>
        <taxon>Tetraodontiformes</taxon>
        <taxon>Tetradontoidea</taxon>
        <taxon>Tetraodontidae</taxon>
        <taxon>Takifugu</taxon>
    </lineage>
</organism>
<dbReference type="CDD" id="cd00872">
    <property type="entry name" value="PI3Ka_I"/>
    <property type="match status" value="1"/>
</dbReference>
<dbReference type="Pfam" id="PF00454">
    <property type="entry name" value="PI3_PI4_kinase"/>
    <property type="match status" value="1"/>
</dbReference>
<dbReference type="SMART" id="SM00146">
    <property type="entry name" value="PI3Kc"/>
    <property type="match status" value="1"/>
</dbReference>
<evidence type="ECO:0000256" key="4">
    <source>
        <dbReference type="SAM" id="MobiDB-lite"/>
    </source>
</evidence>
<dbReference type="Ensembl" id="ENSTRUT00000083178.1">
    <property type="protein sequence ID" value="ENSTRUP00000086533.1"/>
    <property type="gene ID" value="ENSTRUG00000006539.3"/>
</dbReference>
<evidence type="ECO:0000259" key="7">
    <source>
        <dbReference type="PROSITE" id="PS51545"/>
    </source>
</evidence>
<evidence type="ECO:0000259" key="8">
    <source>
        <dbReference type="PROSITE" id="PS51547"/>
    </source>
</evidence>
<keyword evidence="3" id="KW-0418">Kinase</keyword>
<dbReference type="GO" id="GO:0005943">
    <property type="term" value="C:phosphatidylinositol 3-kinase complex, class IA"/>
    <property type="evidence" value="ECO:0007669"/>
    <property type="project" value="TreeGrafter"/>
</dbReference>
<dbReference type="PROSITE" id="PS00915">
    <property type="entry name" value="PI3_4_KINASE_1"/>
    <property type="match status" value="1"/>
</dbReference>
<dbReference type="Gene3D" id="1.10.1070.11">
    <property type="entry name" value="Phosphatidylinositol 3-/4-kinase, catalytic domain"/>
    <property type="match status" value="1"/>
</dbReference>
<evidence type="ECO:0000256" key="2">
    <source>
        <dbReference type="ARBA" id="ARBA00022679"/>
    </source>
</evidence>
<dbReference type="Pfam" id="PF02192">
    <property type="entry name" value="PI3K_p85B"/>
    <property type="match status" value="1"/>
</dbReference>
<dbReference type="SMART" id="SM00143">
    <property type="entry name" value="PI3K_p85B"/>
    <property type="match status" value="1"/>
</dbReference>
<dbReference type="InterPro" id="IPR003113">
    <property type="entry name" value="PI3K_ABD"/>
</dbReference>
<dbReference type="GO" id="GO:0016477">
    <property type="term" value="P:cell migration"/>
    <property type="evidence" value="ECO:0007669"/>
    <property type="project" value="TreeGrafter"/>
</dbReference>
<dbReference type="Pfam" id="PF00613">
    <property type="entry name" value="PI3Ka"/>
    <property type="match status" value="1"/>
</dbReference>
<dbReference type="InterPro" id="IPR000403">
    <property type="entry name" value="PI3/4_kinase_cat_dom"/>
</dbReference>
<dbReference type="PROSITE" id="PS51544">
    <property type="entry name" value="PI3K_ABD"/>
    <property type="match status" value="1"/>
</dbReference>
<dbReference type="GO" id="GO:0005886">
    <property type="term" value="C:plasma membrane"/>
    <property type="evidence" value="ECO:0007669"/>
    <property type="project" value="TreeGrafter"/>
</dbReference>
<dbReference type="InterPro" id="IPR036940">
    <property type="entry name" value="PI3/4_kinase_cat_sf"/>
</dbReference>
<dbReference type="FunFam" id="1.10.1070.11:FF:000006">
    <property type="entry name" value="Phosphatidylinositol 4,5-bisphosphate 3-kinase catalytic subunit"/>
    <property type="match status" value="1"/>
</dbReference>
<dbReference type="GO" id="GO:0043491">
    <property type="term" value="P:phosphatidylinositol 3-kinase/protein kinase B signal transduction"/>
    <property type="evidence" value="ECO:0007669"/>
    <property type="project" value="TreeGrafter"/>
</dbReference>
<dbReference type="PROSITE" id="PS51547">
    <property type="entry name" value="C2_PI3K"/>
    <property type="match status" value="1"/>
</dbReference>
<dbReference type="FunFam" id="1.25.40.70:FF:000001">
    <property type="entry name" value="Phosphatidylinositol 4,5-bisphosphate 3-kinase catalytic subunit"/>
    <property type="match status" value="1"/>
</dbReference>
<dbReference type="AlphaFoldDB" id="A0A674PLN7"/>
<evidence type="ECO:0000259" key="5">
    <source>
        <dbReference type="PROSITE" id="PS50290"/>
    </source>
</evidence>
<dbReference type="PANTHER" id="PTHR10048:SF107">
    <property type="entry name" value="PHOSPHATIDYLINOSITOL 4,5-BISPHOSPHATE 3-KINASE CATALYTIC SUBUNIT ALPHA ISOFORM"/>
    <property type="match status" value="1"/>
</dbReference>
<accession>A0A674PLN7</accession>
<dbReference type="SUPFAM" id="SSF48371">
    <property type="entry name" value="ARM repeat"/>
    <property type="match status" value="1"/>
</dbReference>
<dbReference type="PANTHER" id="PTHR10048">
    <property type="entry name" value="PHOSPHATIDYLINOSITOL KINASE"/>
    <property type="match status" value="1"/>
</dbReference>
<gene>
    <name evidence="9" type="primary">LOC101067191</name>
</gene>
<proteinExistence type="inferred from homology"/>
<dbReference type="InterPro" id="IPR016024">
    <property type="entry name" value="ARM-type_fold"/>
</dbReference>
<dbReference type="InterPro" id="IPR035892">
    <property type="entry name" value="C2_domain_sf"/>
</dbReference>
<dbReference type="PROSITE" id="PS50290">
    <property type="entry name" value="PI3_4_KINASE_3"/>
    <property type="match status" value="1"/>
</dbReference>
<reference evidence="9 10" key="1">
    <citation type="journal article" date="2011" name="Genome Biol. Evol.">
        <title>Integration of the genetic map and genome assembly of fugu facilitates insights into distinct features of genome evolution in teleosts and mammals.</title>
        <authorList>
            <person name="Kai W."/>
            <person name="Kikuchi K."/>
            <person name="Tohari S."/>
            <person name="Chew A.K."/>
            <person name="Tay A."/>
            <person name="Fujiwara A."/>
            <person name="Hosoya S."/>
            <person name="Suetake H."/>
            <person name="Naruse K."/>
            <person name="Brenner S."/>
            <person name="Suzuki Y."/>
            <person name="Venkatesh B."/>
        </authorList>
    </citation>
    <scope>NUCLEOTIDE SEQUENCE [LARGE SCALE GENOMIC DNA]</scope>
</reference>
<dbReference type="FunFam" id="3.30.1010.10:FF:000007">
    <property type="entry name" value="Phosphatidylinositol 4,5-bisphosphate 3-kinase catalytic subunit"/>
    <property type="match status" value="1"/>
</dbReference>
<dbReference type="PROSITE" id="PS51545">
    <property type="entry name" value="PIK_HELICAL"/>
    <property type="match status" value="1"/>
</dbReference>
<reference evidence="9" key="2">
    <citation type="submission" date="2025-08" db="UniProtKB">
        <authorList>
            <consortium name="Ensembl"/>
        </authorList>
    </citation>
    <scope>IDENTIFICATION</scope>
</reference>
<dbReference type="Pfam" id="PF00792">
    <property type="entry name" value="PI3K_C2"/>
    <property type="match status" value="1"/>
</dbReference>
<name>A0A674PLN7_TAKRU</name>
<dbReference type="SMART" id="SM00145">
    <property type="entry name" value="PI3Ka"/>
    <property type="match status" value="1"/>
</dbReference>
<dbReference type="GO" id="GO:0035005">
    <property type="term" value="F:1-phosphatidylinositol-4-phosphate 3-kinase activity"/>
    <property type="evidence" value="ECO:0007669"/>
    <property type="project" value="TreeGrafter"/>
</dbReference>
<evidence type="ECO:0000256" key="3">
    <source>
        <dbReference type="ARBA" id="ARBA00022777"/>
    </source>
</evidence>
<evidence type="ECO:0000313" key="9">
    <source>
        <dbReference type="Ensembl" id="ENSTRUP00000086533.1"/>
    </source>
</evidence>
<feature type="domain" description="PIK helical" evidence="7">
    <location>
        <begin position="440"/>
        <end position="617"/>
    </location>
</feature>
<dbReference type="SUPFAM" id="SSF54236">
    <property type="entry name" value="Ubiquitin-like"/>
    <property type="match status" value="1"/>
</dbReference>
<dbReference type="SUPFAM" id="SSF56112">
    <property type="entry name" value="Protein kinase-like (PK-like)"/>
    <property type="match status" value="1"/>
</dbReference>
<keyword evidence="10" id="KW-1185">Reference proteome</keyword>
<evidence type="ECO:0000256" key="1">
    <source>
        <dbReference type="ARBA" id="ARBA00006209"/>
    </source>
</evidence>
<dbReference type="Proteomes" id="UP000005226">
    <property type="component" value="Chromosome 22"/>
</dbReference>
<feature type="domain" description="C2 PI3K-type" evidence="8">
    <location>
        <begin position="217"/>
        <end position="413"/>
    </location>
</feature>
<dbReference type="InterPro" id="IPR011009">
    <property type="entry name" value="Kinase-like_dom_sf"/>
</dbReference>
<dbReference type="GeneTree" id="ENSGT00940000155531"/>
<dbReference type="GO" id="GO:0016303">
    <property type="term" value="F:1-phosphatidylinositol-3-kinase activity"/>
    <property type="evidence" value="ECO:0007669"/>
    <property type="project" value="TreeGrafter"/>
</dbReference>
<feature type="domain" description="PI3K-ABD" evidence="6">
    <location>
        <begin position="31"/>
        <end position="120"/>
    </location>
</feature>
<dbReference type="InterPro" id="IPR002420">
    <property type="entry name" value="PI3K-type_C2_dom"/>
</dbReference>
<dbReference type="GO" id="GO:0048015">
    <property type="term" value="P:phosphatidylinositol-mediated signaling"/>
    <property type="evidence" value="ECO:0007669"/>
    <property type="project" value="TreeGrafter"/>
</dbReference>
<dbReference type="GO" id="GO:0005944">
    <property type="term" value="C:phosphatidylinositol 3-kinase complex, class IB"/>
    <property type="evidence" value="ECO:0007669"/>
    <property type="project" value="TreeGrafter"/>
</dbReference>
<comment type="similarity">
    <text evidence="1">Belongs to the PI3/PI4-kinase family. Type III PI4K subfamily.</text>
</comment>
<dbReference type="InterPro" id="IPR018936">
    <property type="entry name" value="PI3/4_kinase_CS"/>
</dbReference>
<feature type="domain" description="PI3K/PI4K catalytic" evidence="5">
    <location>
        <begin position="672"/>
        <end position="958"/>
    </location>
</feature>
<dbReference type="FunFam" id="3.10.20.90:FF:000055">
    <property type="entry name" value="Phosphatidylinositol 4,5-bisphosphate 3-kinase catalytic subunit"/>
    <property type="match status" value="1"/>
</dbReference>
<keyword evidence="2" id="KW-0808">Transferase</keyword>
<dbReference type="InterPro" id="IPR015433">
    <property type="entry name" value="PI3/4_kinase"/>
</dbReference>
<dbReference type="Gene3D" id="1.25.40.70">
    <property type="entry name" value="Phosphatidylinositol 3-kinase, accessory domain (PIK)"/>
    <property type="match status" value="1"/>
</dbReference>
<dbReference type="GO" id="GO:0005737">
    <property type="term" value="C:cytoplasm"/>
    <property type="evidence" value="ECO:0007669"/>
    <property type="project" value="TreeGrafter"/>
</dbReference>
<dbReference type="Gene3D" id="3.30.1010.10">
    <property type="entry name" value="Phosphatidylinositol 3-kinase Catalytic Subunit, Chain A, domain 4"/>
    <property type="match status" value="1"/>
</dbReference>
<dbReference type="Gene3D" id="3.10.20.90">
    <property type="entry name" value="Phosphatidylinositol 3-kinase Catalytic Subunit, Chain A, domain 1"/>
    <property type="match status" value="2"/>
</dbReference>
<dbReference type="SUPFAM" id="SSF49562">
    <property type="entry name" value="C2 domain (Calcium/lipid-binding domain, CaLB)"/>
    <property type="match status" value="1"/>
</dbReference>
<dbReference type="Gene3D" id="2.60.40.150">
    <property type="entry name" value="C2 domain"/>
    <property type="match status" value="1"/>
</dbReference>
<dbReference type="InterPro" id="IPR029071">
    <property type="entry name" value="Ubiquitin-like_domsf"/>
</dbReference>
<evidence type="ECO:0000313" key="10">
    <source>
        <dbReference type="Proteomes" id="UP000005226"/>
    </source>
</evidence>
<dbReference type="InterPro" id="IPR042236">
    <property type="entry name" value="PI3K_accessory_sf"/>
</dbReference>
<dbReference type="PROSITE" id="PS00916">
    <property type="entry name" value="PI3_4_KINASE_2"/>
    <property type="match status" value="1"/>
</dbReference>
<sequence>MLELKCCFSEFSGGTMPPRPSSGELWGMHLMPPSILVECLLPNGMILTLECLREATLITVKHELFKEARKYPLYHLLQEESSYIFVSVTQEAEREEFYDETRRLCDLRLFQAFLKVIEPVGNREEKILNREIGFAIGMPICEFDLVKDPEVQDFRRNILNVCKEAVDLRDCNGPHSRALYVYPPNVESSPELPRHIYNKLDKGGTRVAVHECSSPPSGCYFLLLVGFLILSCLGSAAVDLREDWDLPWWRAAVRQRQHPKSALLQPQVASTADPPGEAAGSGAAHVSGLRFRWNEWLSYDMYIPDIPRAARLCLSICSVKGRKGAKEVSSKLGLGSGALLFDFPGIPVQEHCPLAWGNINMFDYTHTLVAGKMALNLWPVPHGLEDLLNPIGVTGSNPNKETPCLELEFEHFGCPVKYPDMTIIEEHANWNISRELGFNYCHTGLVRDGEPVCLRQVCTRDPLSEITEQEKDFLWRHRQDCLNMPEILPKILLAVKWNSRDEIAQMYCLLKDWPAIRPEQAMELLDCNFPDPMIREFAVKCLEKYLTDDKLSQYLIQLVQVLKYEQYLDNPLARFLLKRALTNQRIGHFFFWHLKSEMHNKTVSQRFGLLLESYCRACGMYLKHLSRQVEAMEKLINLTDLLKQEKKDEAQKVTDEPLQAESEIDEAAGSCDDVKCRMMSSAKRPLWLNWENPDMMSELLFQNNEIIFKNGDDLRQDMLTLQIIRIMENIWQNQGLDLRMLPYGCLSIGDCVGLIEVVRNSHTIMQIQCKGGLKGALQFNSHTLHQWLKDKNKGEMYDQAIDLFTRSCAGYCVATFILGIGDRHNSNIMVKDDGQLFHIDFGHFLDHKKKKFGYKRERVPFVLTQDFLIVISKGAQECTKTREFERFQEMCYKAYLAIRQHANLFINLFSMMLGSGMPELQSFDDIAYIRKTLALDKSEQEALDYFMKQMNDAHHGGWTTKMDWIFHTIRQHAMN</sequence>
<reference evidence="9" key="3">
    <citation type="submission" date="2025-09" db="UniProtKB">
        <authorList>
            <consortium name="Ensembl"/>
        </authorList>
    </citation>
    <scope>IDENTIFICATION</scope>
</reference>